<gene>
    <name evidence="1" type="ORF">EG340_08875</name>
</gene>
<evidence type="ECO:0000313" key="1">
    <source>
        <dbReference type="EMBL" id="AZA61145.1"/>
    </source>
</evidence>
<dbReference type="Gene3D" id="3.90.1140.10">
    <property type="entry name" value="Cyclic phosphodiesterase"/>
    <property type="match status" value="1"/>
</dbReference>
<protein>
    <recommendedName>
        <fullName evidence="3">2'-5' RNA ligase family protein</fullName>
    </recommendedName>
</protein>
<organism evidence="1 2">
    <name type="scientific">Chryseobacterium indoltheticum</name>
    <dbReference type="NCBI Taxonomy" id="254"/>
    <lineage>
        <taxon>Bacteria</taxon>
        <taxon>Pseudomonadati</taxon>
        <taxon>Bacteroidota</taxon>
        <taxon>Flavobacteriia</taxon>
        <taxon>Flavobacteriales</taxon>
        <taxon>Weeksellaceae</taxon>
        <taxon>Chryseobacterium group</taxon>
        <taxon>Chryseobacterium</taxon>
    </lineage>
</organism>
<reference evidence="1 2" key="1">
    <citation type="submission" date="2018-11" db="EMBL/GenBank/DDBJ databases">
        <title>Proposal to divide the Flavobacteriaceae and reorganize its genera based on Amino Acid Identity values calculated from whole genome sequences.</title>
        <authorList>
            <person name="Nicholson A.C."/>
            <person name="Gulvik C.A."/>
            <person name="Whitney A.M."/>
            <person name="Humrighouse B.W."/>
            <person name="Bell M."/>
            <person name="Holmes B."/>
            <person name="Steigerwalt A."/>
            <person name="Villarma A."/>
            <person name="Sheth M."/>
            <person name="Batra D."/>
            <person name="Pryor J."/>
            <person name="Bernardet J.-F."/>
            <person name="Hugo C."/>
            <person name="Kampfer P."/>
            <person name="Newman J."/>
            <person name="Mcquiston J.R."/>
        </authorList>
    </citation>
    <scope>NUCLEOTIDE SEQUENCE [LARGE SCALE GENOMIC DNA]</scope>
    <source>
        <strain evidence="1 2">G0211</strain>
    </source>
</reference>
<dbReference type="Proteomes" id="UP000269076">
    <property type="component" value="Chromosome"/>
</dbReference>
<dbReference type="InterPro" id="IPR009097">
    <property type="entry name" value="Cyclic_Pdiesterase"/>
</dbReference>
<accession>A0A3G6N5C2</accession>
<proteinExistence type="predicted"/>
<evidence type="ECO:0000313" key="2">
    <source>
        <dbReference type="Proteomes" id="UP000269076"/>
    </source>
</evidence>
<evidence type="ECO:0008006" key="3">
    <source>
        <dbReference type="Google" id="ProtNLM"/>
    </source>
</evidence>
<dbReference type="Pfam" id="PF13563">
    <property type="entry name" value="2_5_RNA_ligase2"/>
    <property type="match status" value="1"/>
</dbReference>
<dbReference type="AlphaFoldDB" id="A0A3G6N5C2"/>
<name>A0A3G6N5C2_9FLAO</name>
<dbReference type="SUPFAM" id="SSF55144">
    <property type="entry name" value="LigT-like"/>
    <property type="match status" value="1"/>
</dbReference>
<dbReference type="RefSeq" id="WP_123885984.1">
    <property type="nucleotide sequence ID" value="NZ_CP033928.1"/>
</dbReference>
<dbReference type="EMBL" id="CP033928">
    <property type="protein sequence ID" value="AZA61145.1"/>
    <property type="molecule type" value="Genomic_DNA"/>
</dbReference>
<sequence length="187" mass="22051">MLHHYSIVIHPQDSIIDLFKFFKKKLYNTIGKYGSYNSIAHITILEFDATDEELIFIIERLKRITLKEIPFDAVFDKVICSESSKAIFILPNKIGDEIFKKLLTKIRKQIKGDGNKSNAHLTIGRKLKPEQLKKSEDIFHDIKFDFHCNQIALRRLNEDIRQFEIIQIFPFHGKSCKETTEQLFFEF</sequence>